<dbReference type="EMBL" id="DNAN01000436">
    <property type="protein sequence ID" value="HAW76470.1"/>
    <property type="molecule type" value="Genomic_DNA"/>
</dbReference>
<dbReference type="AlphaFoldDB" id="A0A075P108"/>
<dbReference type="Proteomes" id="UP000263517">
    <property type="component" value="Unassembled WGS sequence"/>
</dbReference>
<evidence type="ECO:0000313" key="4">
    <source>
        <dbReference type="Proteomes" id="UP000056090"/>
    </source>
</evidence>
<evidence type="ECO:0000313" key="2">
    <source>
        <dbReference type="EMBL" id="HAW76470.1"/>
    </source>
</evidence>
<dbReference type="Proteomes" id="UP000264779">
    <property type="component" value="Unassembled WGS sequence"/>
</dbReference>
<dbReference type="OrthoDB" id="5525774at2"/>
<dbReference type="eggNOG" id="ENOG50339TK">
    <property type="taxonomic scope" value="Bacteria"/>
</dbReference>
<reference evidence="5 6" key="2">
    <citation type="journal article" date="2018" name="Nat. Biotechnol.">
        <title>A standardized bacterial taxonomy based on genome phylogeny substantially revises the tree of life.</title>
        <authorList>
            <person name="Parks D.H."/>
            <person name="Chuvochina M."/>
            <person name="Waite D.W."/>
            <person name="Rinke C."/>
            <person name="Skarshewski A."/>
            <person name="Chaumeil P.A."/>
            <person name="Hugenholtz P."/>
        </authorList>
    </citation>
    <scope>NUCLEOTIDE SEQUENCE [LARGE SCALE GENOMIC DNA]</scope>
    <source>
        <strain evidence="3">UBA11621</strain>
        <strain evidence="2">UBA11978</strain>
    </source>
</reference>
<sequence>MSEKNNKKKKKNSQMIIRINDEERAEFIALCEALDTSAAREVRRFIRDFIALNGEGQSDENIKLKSE</sequence>
<proteinExistence type="predicted"/>
<name>A0A075P108_9ALTE</name>
<dbReference type="GeneID" id="78254766"/>
<evidence type="ECO:0000313" key="1">
    <source>
        <dbReference type="EMBL" id="AIF98555.1"/>
    </source>
</evidence>
<reference evidence="1 4" key="1">
    <citation type="submission" date="2014-06" db="EMBL/GenBank/DDBJ databases">
        <title>Genomes of Alteromonas australica, a world apart.</title>
        <authorList>
            <person name="Gonzaga A."/>
            <person name="Lopez-Perez M."/>
            <person name="Rodriguez-Valera F."/>
        </authorList>
    </citation>
    <scope>NUCLEOTIDE SEQUENCE [LARGE SCALE GENOMIC DNA]</scope>
    <source>
        <strain evidence="1 4">H 17</strain>
    </source>
</reference>
<dbReference type="KEGG" id="aaus:EP12_07645"/>
<dbReference type="Proteomes" id="UP000056090">
    <property type="component" value="Chromosome"/>
</dbReference>
<evidence type="ECO:0000313" key="5">
    <source>
        <dbReference type="Proteomes" id="UP000263517"/>
    </source>
</evidence>
<evidence type="ECO:0000313" key="6">
    <source>
        <dbReference type="Proteomes" id="UP000264779"/>
    </source>
</evidence>
<gene>
    <name evidence="2" type="ORF">DCW74_12150</name>
    <name evidence="3" type="ORF">DEB45_06870</name>
    <name evidence="1" type="ORF">EP13_07545</name>
</gene>
<dbReference type="STRING" id="589873.EP12_07645"/>
<dbReference type="RefSeq" id="WP_044056733.1">
    <property type="nucleotide sequence ID" value="NZ_CAJXAX010000025.1"/>
</dbReference>
<dbReference type="EMBL" id="CP008849">
    <property type="protein sequence ID" value="AIF98555.1"/>
    <property type="molecule type" value="Genomic_DNA"/>
</dbReference>
<dbReference type="KEGG" id="aal:EP13_07545"/>
<evidence type="ECO:0000313" key="3">
    <source>
        <dbReference type="EMBL" id="HBU50963.1"/>
    </source>
</evidence>
<organism evidence="1 4">
    <name type="scientific">Alteromonas australica</name>
    <dbReference type="NCBI Taxonomy" id="589873"/>
    <lineage>
        <taxon>Bacteria</taxon>
        <taxon>Pseudomonadati</taxon>
        <taxon>Pseudomonadota</taxon>
        <taxon>Gammaproteobacteria</taxon>
        <taxon>Alteromonadales</taxon>
        <taxon>Alteromonadaceae</taxon>
        <taxon>Alteromonas/Salinimonas group</taxon>
        <taxon>Alteromonas</taxon>
    </lineage>
</organism>
<evidence type="ECO:0008006" key="7">
    <source>
        <dbReference type="Google" id="ProtNLM"/>
    </source>
</evidence>
<accession>A0A075P108</accession>
<dbReference type="EMBL" id="DONK01000103">
    <property type="protein sequence ID" value="HBU50963.1"/>
    <property type="molecule type" value="Genomic_DNA"/>
</dbReference>
<keyword evidence="4" id="KW-1185">Reference proteome</keyword>
<dbReference type="PATRIC" id="fig|589873.4.peg.1660"/>
<protein>
    <recommendedName>
        <fullName evidence="7">CopG family transcriptional regulator</fullName>
    </recommendedName>
</protein>